<dbReference type="Proteomes" id="UP001597114">
    <property type="component" value="Unassembled WGS sequence"/>
</dbReference>
<dbReference type="InterPro" id="IPR029058">
    <property type="entry name" value="AB_hydrolase_fold"/>
</dbReference>
<name>A0ABW4EQK2_9PSEU</name>
<evidence type="ECO:0000313" key="2">
    <source>
        <dbReference type="EMBL" id="MFD1516978.1"/>
    </source>
</evidence>
<comment type="caution">
    <text evidence="2">The sequence shown here is derived from an EMBL/GenBank/DDBJ whole genome shotgun (WGS) entry which is preliminary data.</text>
</comment>
<organism evidence="2 3">
    <name type="scientific">Pseudonocardia yunnanensis</name>
    <dbReference type="NCBI Taxonomy" id="58107"/>
    <lineage>
        <taxon>Bacteria</taxon>
        <taxon>Bacillati</taxon>
        <taxon>Actinomycetota</taxon>
        <taxon>Actinomycetes</taxon>
        <taxon>Pseudonocardiales</taxon>
        <taxon>Pseudonocardiaceae</taxon>
        <taxon>Pseudonocardia</taxon>
    </lineage>
</organism>
<dbReference type="GO" id="GO:0016787">
    <property type="term" value="F:hydrolase activity"/>
    <property type="evidence" value="ECO:0007669"/>
    <property type="project" value="UniProtKB-KW"/>
</dbReference>
<protein>
    <submittedName>
        <fullName evidence="2">Alpha/beta hydrolase</fullName>
    </submittedName>
</protein>
<proteinExistence type="predicted"/>
<dbReference type="RefSeq" id="WP_344729059.1">
    <property type="nucleotide sequence ID" value="NZ_BAAAUS010000059.1"/>
</dbReference>
<gene>
    <name evidence="2" type="ORF">ACFSJD_05740</name>
</gene>
<reference evidence="3" key="1">
    <citation type="journal article" date="2019" name="Int. J. Syst. Evol. Microbiol.">
        <title>The Global Catalogue of Microorganisms (GCM) 10K type strain sequencing project: providing services to taxonomists for standard genome sequencing and annotation.</title>
        <authorList>
            <consortium name="The Broad Institute Genomics Platform"/>
            <consortium name="The Broad Institute Genome Sequencing Center for Infectious Disease"/>
            <person name="Wu L."/>
            <person name="Ma J."/>
        </authorList>
    </citation>
    <scope>NUCLEOTIDE SEQUENCE [LARGE SCALE GENOMIC DNA]</scope>
    <source>
        <strain evidence="3">CCM 7043</strain>
    </source>
</reference>
<dbReference type="InterPro" id="IPR052897">
    <property type="entry name" value="Sec-Metab_Biosynth_Hydrolase"/>
</dbReference>
<dbReference type="PANTHER" id="PTHR37017">
    <property type="entry name" value="AB HYDROLASE-1 DOMAIN-CONTAINING PROTEIN-RELATED"/>
    <property type="match status" value="1"/>
</dbReference>
<keyword evidence="3" id="KW-1185">Reference proteome</keyword>
<dbReference type="Gene3D" id="3.40.50.1820">
    <property type="entry name" value="alpha/beta hydrolase"/>
    <property type="match status" value="1"/>
</dbReference>
<sequence length="241" mass="25848">MIHSDVEIRMTSFPALLLVHGAWHGPWAWQRLINQLPDIDVHTVALPSTGSDPAALGNLYDDAAAVTAAVAAIDGPVVVLAHSYGGHPVTQAVASAQNVRRLVYLAAFQLDVGEAPHSILGDEMPGLEVHVGTGGDGGVYITLTDPVEILYGDLEPDLAQQSVAQLRLQSLAAVTQPLTEAAWRHHPSTYLICEADSALPPSVQEMMAKRAERVRRIQSSHSPFLSRPTELAGLIREELSL</sequence>
<dbReference type="SUPFAM" id="SSF53474">
    <property type="entry name" value="alpha/beta-Hydrolases"/>
    <property type="match status" value="1"/>
</dbReference>
<dbReference type="EMBL" id="JBHUCO010000006">
    <property type="protein sequence ID" value="MFD1516978.1"/>
    <property type="molecule type" value="Genomic_DNA"/>
</dbReference>
<dbReference type="Pfam" id="PF12697">
    <property type="entry name" value="Abhydrolase_6"/>
    <property type="match status" value="1"/>
</dbReference>
<accession>A0ABW4EQK2</accession>
<evidence type="ECO:0000259" key="1">
    <source>
        <dbReference type="Pfam" id="PF12697"/>
    </source>
</evidence>
<dbReference type="InterPro" id="IPR000073">
    <property type="entry name" value="AB_hydrolase_1"/>
</dbReference>
<evidence type="ECO:0000313" key="3">
    <source>
        <dbReference type="Proteomes" id="UP001597114"/>
    </source>
</evidence>
<feature type="domain" description="AB hydrolase-1" evidence="1">
    <location>
        <begin position="16"/>
        <end position="232"/>
    </location>
</feature>
<keyword evidence="2" id="KW-0378">Hydrolase</keyword>
<dbReference type="PANTHER" id="PTHR37017:SF11">
    <property type="entry name" value="ESTERASE_LIPASE_THIOESTERASE DOMAIN-CONTAINING PROTEIN"/>
    <property type="match status" value="1"/>
</dbReference>